<dbReference type="Gene3D" id="1.10.630.10">
    <property type="entry name" value="Cytochrome P450"/>
    <property type="match status" value="1"/>
</dbReference>
<dbReference type="GO" id="GO:0016020">
    <property type="term" value="C:membrane"/>
    <property type="evidence" value="ECO:0007669"/>
    <property type="project" value="UniProtKB-SubCell"/>
</dbReference>
<dbReference type="Pfam" id="PF00067">
    <property type="entry name" value="p450"/>
    <property type="match status" value="1"/>
</dbReference>
<dbReference type="InterPro" id="IPR001128">
    <property type="entry name" value="Cyt_P450"/>
</dbReference>
<comment type="similarity">
    <text evidence="3 13">Belongs to the cytochrome P450 family.</text>
</comment>
<dbReference type="GO" id="GO:0020037">
    <property type="term" value="F:heme binding"/>
    <property type="evidence" value="ECO:0007669"/>
    <property type="project" value="InterPro"/>
</dbReference>
<accession>A0A6A6QC36</accession>
<feature type="transmembrane region" description="Helical" evidence="14">
    <location>
        <begin position="6"/>
        <end position="27"/>
    </location>
</feature>
<dbReference type="SUPFAM" id="SSF48264">
    <property type="entry name" value="Cytochrome P450"/>
    <property type="match status" value="1"/>
</dbReference>
<dbReference type="InterPro" id="IPR036396">
    <property type="entry name" value="Cyt_P450_sf"/>
</dbReference>
<keyword evidence="11 14" id="KW-0472">Membrane</keyword>
<evidence type="ECO:0000256" key="8">
    <source>
        <dbReference type="ARBA" id="ARBA00023002"/>
    </source>
</evidence>
<dbReference type="OrthoDB" id="1470350at2759"/>
<keyword evidence="8 13" id="KW-0560">Oxidoreductase</keyword>
<protein>
    <submittedName>
        <fullName evidence="15">Cytochrome P450</fullName>
    </submittedName>
</protein>
<dbReference type="PANTHER" id="PTHR24305">
    <property type="entry name" value="CYTOCHROME P450"/>
    <property type="match status" value="1"/>
</dbReference>
<evidence type="ECO:0000256" key="13">
    <source>
        <dbReference type="RuleBase" id="RU000461"/>
    </source>
</evidence>
<evidence type="ECO:0000256" key="4">
    <source>
        <dbReference type="ARBA" id="ARBA00022617"/>
    </source>
</evidence>
<dbReference type="PRINTS" id="PR00385">
    <property type="entry name" value="P450"/>
</dbReference>
<keyword evidence="7 14" id="KW-1133">Transmembrane helix</keyword>
<name>A0A6A6QC36_9PEZI</name>
<evidence type="ECO:0000256" key="3">
    <source>
        <dbReference type="ARBA" id="ARBA00010617"/>
    </source>
</evidence>
<evidence type="ECO:0000256" key="7">
    <source>
        <dbReference type="ARBA" id="ARBA00022989"/>
    </source>
</evidence>
<feature type="binding site" description="axial binding residue" evidence="12">
    <location>
        <position position="440"/>
    </location>
    <ligand>
        <name>heme</name>
        <dbReference type="ChEBI" id="CHEBI:30413"/>
    </ligand>
    <ligandPart>
        <name>Fe</name>
        <dbReference type="ChEBI" id="CHEBI:18248"/>
    </ligandPart>
</feature>
<dbReference type="InterPro" id="IPR002401">
    <property type="entry name" value="Cyt_P450_E_grp-I"/>
</dbReference>
<organism evidence="15 16">
    <name type="scientific">Lophium mytilinum</name>
    <dbReference type="NCBI Taxonomy" id="390894"/>
    <lineage>
        <taxon>Eukaryota</taxon>
        <taxon>Fungi</taxon>
        <taxon>Dikarya</taxon>
        <taxon>Ascomycota</taxon>
        <taxon>Pezizomycotina</taxon>
        <taxon>Dothideomycetes</taxon>
        <taxon>Pleosporomycetidae</taxon>
        <taxon>Mytilinidiales</taxon>
        <taxon>Mytilinidiaceae</taxon>
        <taxon>Lophium</taxon>
    </lineage>
</organism>
<dbReference type="InterPro" id="IPR050121">
    <property type="entry name" value="Cytochrome_P450_monoxygenase"/>
</dbReference>
<keyword evidence="5 14" id="KW-0812">Transmembrane</keyword>
<keyword evidence="4 12" id="KW-0349">Heme</keyword>
<keyword evidence="10 13" id="KW-0503">Monooxygenase</keyword>
<evidence type="ECO:0000256" key="10">
    <source>
        <dbReference type="ARBA" id="ARBA00023033"/>
    </source>
</evidence>
<dbReference type="GO" id="GO:0005506">
    <property type="term" value="F:iron ion binding"/>
    <property type="evidence" value="ECO:0007669"/>
    <property type="project" value="InterPro"/>
</dbReference>
<dbReference type="GO" id="GO:0009403">
    <property type="term" value="P:toxin biosynthetic process"/>
    <property type="evidence" value="ECO:0007669"/>
    <property type="project" value="UniProtKB-ARBA"/>
</dbReference>
<reference evidence="15" key="1">
    <citation type="journal article" date="2020" name="Stud. Mycol.">
        <title>101 Dothideomycetes genomes: a test case for predicting lifestyles and emergence of pathogens.</title>
        <authorList>
            <person name="Haridas S."/>
            <person name="Albert R."/>
            <person name="Binder M."/>
            <person name="Bloem J."/>
            <person name="Labutti K."/>
            <person name="Salamov A."/>
            <person name="Andreopoulos B."/>
            <person name="Baker S."/>
            <person name="Barry K."/>
            <person name="Bills G."/>
            <person name="Bluhm B."/>
            <person name="Cannon C."/>
            <person name="Castanera R."/>
            <person name="Culley D."/>
            <person name="Daum C."/>
            <person name="Ezra D."/>
            <person name="Gonzalez J."/>
            <person name="Henrissat B."/>
            <person name="Kuo A."/>
            <person name="Liang C."/>
            <person name="Lipzen A."/>
            <person name="Lutzoni F."/>
            <person name="Magnuson J."/>
            <person name="Mondo S."/>
            <person name="Nolan M."/>
            <person name="Ohm R."/>
            <person name="Pangilinan J."/>
            <person name="Park H.-J."/>
            <person name="Ramirez L."/>
            <person name="Alfaro M."/>
            <person name="Sun H."/>
            <person name="Tritt A."/>
            <person name="Yoshinaga Y."/>
            <person name="Zwiers L.-H."/>
            <person name="Turgeon B."/>
            <person name="Goodwin S."/>
            <person name="Spatafora J."/>
            <person name="Crous P."/>
            <person name="Grigoriev I."/>
        </authorList>
    </citation>
    <scope>NUCLEOTIDE SEQUENCE</scope>
    <source>
        <strain evidence="15">CBS 269.34</strain>
    </source>
</reference>
<keyword evidence="6 12" id="KW-0479">Metal-binding</keyword>
<gene>
    <name evidence="15" type="ORF">BU16DRAFT_622230</name>
</gene>
<evidence type="ECO:0000256" key="9">
    <source>
        <dbReference type="ARBA" id="ARBA00023004"/>
    </source>
</evidence>
<dbReference type="PROSITE" id="PS00086">
    <property type="entry name" value="CYTOCHROME_P450"/>
    <property type="match status" value="1"/>
</dbReference>
<dbReference type="FunFam" id="1.10.630.10:FF:000047">
    <property type="entry name" value="Cytochrome P450 monooxygenase"/>
    <property type="match status" value="1"/>
</dbReference>
<sequence length="495" mass="56770">MHWAQYANILALSIGAAMLYTVTYCIYNVFFHPLRSYPGPKLWASCFVPSAIHALKGRLPYAIKELHDKYGEVVRVSPNYLSYDSDQAWEDIYGHIKAKHTKTFEKDYSFYGPTPSGAPNIIMANEMDHRRLRKLQSHAFSEKALAEQEPFLLQYVTSFISGLQKQVSGSAKGVVPISMWFNFTTFDLIGDLAFAHPFGCIESGKLHPWIAVTFDYIKMMEFMRLTRIFPVIEKLLEMLIPQSLKDVRTNHAKWSADKAQERVRMQTDRKDFMSYILREKGEKGMSADELNESTLILVLAGSETTATVLTGMTYFMLQRPEVYEILKNEIRTTFKSSEDMSIVSVGQLKYLNACIEEGLRMFPPAPTALPRIAPKAGEVVCGRFVPEGTEVGVTAWAAHHSKRMWRDPDSFMPERWLGDPKYDGDHKKAAQAFSYGPRNCLGKNLAWAEMRLIMAKLLWNFDLELLPEDQDWMDRNKIFILWEKAELHVKLTQRA</sequence>
<evidence type="ECO:0000313" key="15">
    <source>
        <dbReference type="EMBL" id="KAF2489570.1"/>
    </source>
</evidence>
<comment type="subcellular location">
    <subcellularLocation>
        <location evidence="2">Membrane</location>
        <topology evidence="2">Single-pass membrane protein</topology>
    </subcellularLocation>
</comment>
<dbReference type="AlphaFoldDB" id="A0A6A6QC36"/>
<dbReference type="Proteomes" id="UP000799750">
    <property type="component" value="Unassembled WGS sequence"/>
</dbReference>
<keyword evidence="9 12" id="KW-0408">Iron</keyword>
<evidence type="ECO:0000256" key="6">
    <source>
        <dbReference type="ARBA" id="ARBA00022723"/>
    </source>
</evidence>
<evidence type="ECO:0000256" key="12">
    <source>
        <dbReference type="PIRSR" id="PIRSR602401-1"/>
    </source>
</evidence>
<dbReference type="GO" id="GO:0004497">
    <property type="term" value="F:monooxygenase activity"/>
    <property type="evidence" value="ECO:0007669"/>
    <property type="project" value="UniProtKB-KW"/>
</dbReference>
<dbReference type="PANTHER" id="PTHR24305:SF210">
    <property type="entry name" value="CYTOCHROME P450 MONOOXYGENASE ASQL-RELATED"/>
    <property type="match status" value="1"/>
</dbReference>
<dbReference type="InterPro" id="IPR017972">
    <property type="entry name" value="Cyt_P450_CS"/>
</dbReference>
<dbReference type="EMBL" id="MU004198">
    <property type="protein sequence ID" value="KAF2489570.1"/>
    <property type="molecule type" value="Genomic_DNA"/>
</dbReference>
<dbReference type="CDD" id="cd11058">
    <property type="entry name" value="CYP60B-like"/>
    <property type="match status" value="1"/>
</dbReference>
<evidence type="ECO:0000256" key="1">
    <source>
        <dbReference type="ARBA" id="ARBA00001971"/>
    </source>
</evidence>
<evidence type="ECO:0000256" key="2">
    <source>
        <dbReference type="ARBA" id="ARBA00004167"/>
    </source>
</evidence>
<evidence type="ECO:0000256" key="11">
    <source>
        <dbReference type="ARBA" id="ARBA00023136"/>
    </source>
</evidence>
<dbReference type="PRINTS" id="PR00463">
    <property type="entry name" value="EP450I"/>
</dbReference>
<evidence type="ECO:0000313" key="16">
    <source>
        <dbReference type="Proteomes" id="UP000799750"/>
    </source>
</evidence>
<dbReference type="GO" id="GO:0016705">
    <property type="term" value="F:oxidoreductase activity, acting on paired donors, with incorporation or reduction of molecular oxygen"/>
    <property type="evidence" value="ECO:0007669"/>
    <property type="project" value="InterPro"/>
</dbReference>
<keyword evidence="16" id="KW-1185">Reference proteome</keyword>
<evidence type="ECO:0000256" key="5">
    <source>
        <dbReference type="ARBA" id="ARBA00022692"/>
    </source>
</evidence>
<comment type="cofactor">
    <cofactor evidence="1 12">
        <name>heme</name>
        <dbReference type="ChEBI" id="CHEBI:30413"/>
    </cofactor>
</comment>
<evidence type="ECO:0000256" key="14">
    <source>
        <dbReference type="SAM" id="Phobius"/>
    </source>
</evidence>
<proteinExistence type="inferred from homology"/>